<dbReference type="OrthoDB" id="448448at2759"/>
<dbReference type="InterPro" id="IPR014001">
    <property type="entry name" value="Helicase_ATP-bd"/>
</dbReference>
<keyword evidence="3" id="KW-0547">Nucleotide-binding</keyword>
<dbReference type="Pfam" id="PF00176">
    <property type="entry name" value="SNF2-rel_dom"/>
    <property type="match status" value="1"/>
</dbReference>
<dbReference type="CDD" id="cd18793">
    <property type="entry name" value="SF2_C_SNF"/>
    <property type="match status" value="1"/>
</dbReference>
<keyword evidence="3" id="KW-0347">Helicase</keyword>
<dbReference type="PANTHER" id="PTHR45629">
    <property type="entry name" value="SNF2/RAD54 FAMILY MEMBER"/>
    <property type="match status" value="1"/>
</dbReference>
<evidence type="ECO:0000256" key="1">
    <source>
        <dbReference type="ARBA" id="ARBA00004123"/>
    </source>
</evidence>
<keyword evidence="3" id="KW-0067">ATP-binding</keyword>
<feature type="compositionally biased region" description="Polar residues" evidence="5">
    <location>
        <begin position="1024"/>
        <end position="1034"/>
    </location>
</feature>
<dbReference type="PROSITE" id="PS51192">
    <property type="entry name" value="HELICASE_ATP_BIND_1"/>
    <property type="match status" value="1"/>
</dbReference>
<evidence type="ECO:0000256" key="2">
    <source>
        <dbReference type="ARBA" id="ARBA00022801"/>
    </source>
</evidence>
<feature type="compositionally biased region" description="Polar residues" evidence="5">
    <location>
        <begin position="776"/>
        <end position="796"/>
    </location>
</feature>
<dbReference type="CDD" id="cd18005">
    <property type="entry name" value="DEXHc_ERCC6L2"/>
    <property type="match status" value="1"/>
</dbReference>
<dbReference type="PANTHER" id="PTHR45629:SF7">
    <property type="entry name" value="DNA EXCISION REPAIR PROTEIN ERCC-6-RELATED"/>
    <property type="match status" value="1"/>
</dbReference>
<sequence length="1563" mass="176467">MELSASTSESNIGTGAENWFVGDRVFAPFSGDDKLHEATIKSISTNEDGKTMAVVRFSNFNEATDTVALNTLKRKSNRECWKGFIFDDDDLEKPFFRDKKAPGPKISLKLSEDSICVPYTINRYLRDYQRDGVKFIFRHYSCGRGCILGDDMGLGKTVQVISFLAAVLHKTGTSEDIENNMPKFVLKTMRKELKRHDDKIFLIIAPLSVLYNWKDELETWGYFRVYILHGNQKDHTLSCIRRKKCEIALTTYETVRLCLDDINCIEWSAVFVDEAHKIKNPKAQITQALKALKCKIRIGLTGTILQNNMYELWCVMDWAIPGCLGSRDHFKEEFCNPIEFGQRHTATKRELAVGRKAMRQLAKRLSFWFLRRTKALISDQLPKKNDRVIYCSLTEFQKAIYKAVLETEDLKLVLRGWDACDCNSGRKRKSCCYKQNQDGTTVRQIYFSYLAILRKVSNHVALLQPDESTSKMQASTVRRICERVFCKFPEFLQQSKEEAFITISDPKYSGKMKVLQQLLNHCRKSQEKVLLFSLSTKLLDVLEKYCMATGLDYQRLDGKTKTEERVKIVKEFNSTRNINICLVSTIAGGLGLNFVGANIVVIFDPTWNPANDLQAIDRAYRIGQCRDVKVFRLISLGTVEEIMYLRQLYKQQLHCAVVGSENAKRYFNAVQGSKEHHGELFGVQNLFGLRTEGSCLTRDIIQRTGQVEAGVMTAATQLREEPPASRLKTNVDTEKKVEEENKGLLEQSAIGQKPSKRNSEQFFDFSSESESEPSSMTKVNSSRGSAVPTNNNADSHGQLTLAQYGFSKFLDRQTCTRQDCSEGDSGSDDDILENRCSEESTSGDLSSPVPKANDRTINLVSKARSNAQSIKRNGRVQQVRERLCQYWSTSSESEGEAELRKKCKYHGTSVNAALPMGANNSAEENDDAIPPSQVLGQKKKVPTKKKSKSKFLLKDSEESNDKNFTNISCREKALLSCKQLGFPGVKPCIIGNCPTVTKGNPLSYSAKLKEPGNISDESDDVEISASSPERTSNQLEHRGERGKKSPCNKSPILFKKETEDDNIEQFSSSGDDVPIKQMRYNVSREVGKNNIKPLCSVQLGHKHKPFGIDKGEGIPENKKQSQSHEEQLATMDRLLGDVQEVAFIHSNQHVIGSSKAENQMSYTAIRDVFELKQYSQIPANVAIHTSQILQKTDSLLGLPQKSLQQHQINESQALPPLSLVHPVTQTMRKVHRAGRTTFLIGQTPKGICRKQLFDMAEYFNMASVEELAKHVLNSTSQHRLTMLRKFYTSQYPELKDILPVGPPESALDDEVTLRSSQDCMTTHCADSRDKNQINSSLIQAVSGGKKRFKKKHLKKIACFKTQNDVISENRDYKSRITPLKNRVLADSSFSSDSAEDVDRSIRMDFSSSSTTPFSKSTPHRDETSSRRAVKQQQHDEEIRPLAEGLKCKSNQNQKSALSKAGSITELLGDTSVLAALFERKKTITEQPIKATGHVPKGKSKSKDFWDFLNLNNNEYGSTLTDLYVIEKLCESAPLKSKNSEKEPDDTFWKKNEKFLWKSDPKSD</sequence>
<name>A0A401T669_CHIPU</name>
<dbReference type="Pfam" id="PF25806">
    <property type="entry name" value="RHH_ERCC6L2"/>
    <property type="match status" value="1"/>
</dbReference>
<comment type="subcellular location">
    <subcellularLocation>
        <location evidence="1">Nucleus</location>
    </subcellularLocation>
</comment>
<feature type="region of interest" description="Disordered" evidence="5">
    <location>
        <begin position="718"/>
        <end position="796"/>
    </location>
</feature>
<dbReference type="InterPro" id="IPR001650">
    <property type="entry name" value="Helicase_C-like"/>
</dbReference>
<gene>
    <name evidence="8" type="ORF">chiPu_0016661</name>
</gene>
<evidence type="ECO:0000256" key="3">
    <source>
        <dbReference type="ARBA" id="ARBA00022806"/>
    </source>
</evidence>
<dbReference type="FunFam" id="3.40.50.10810:FF:000019">
    <property type="entry name" value="DNA excision repair protein ERCC-6-like 2 isoform X1"/>
    <property type="match status" value="1"/>
</dbReference>
<dbReference type="Pfam" id="PF00271">
    <property type="entry name" value="Helicase_C"/>
    <property type="match status" value="1"/>
</dbReference>
<feature type="compositionally biased region" description="Acidic residues" evidence="5">
    <location>
        <begin position="821"/>
        <end position="831"/>
    </location>
</feature>
<dbReference type="InterPro" id="IPR027417">
    <property type="entry name" value="P-loop_NTPase"/>
</dbReference>
<feature type="compositionally biased region" description="Low complexity" evidence="5">
    <location>
        <begin position="760"/>
        <end position="775"/>
    </location>
</feature>
<dbReference type="Gene3D" id="2.30.30.140">
    <property type="match status" value="1"/>
</dbReference>
<dbReference type="InterPro" id="IPR050496">
    <property type="entry name" value="SNF2_RAD54_helicase_repair"/>
</dbReference>
<evidence type="ECO:0008006" key="10">
    <source>
        <dbReference type="Google" id="ProtNLM"/>
    </source>
</evidence>
<dbReference type="Gene3D" id="3.40.50.300">
    <property type="entry name" value="P-loop containing nucleotide triphosphate hydrolases"/>
    <property type="match status" value="1"/>
</dbReference>
<feature type="compositionally biased region" description="Basic and acidic residues" evidence="5">
    <location>
        <begin position="718"/>
        <end position="743"/>
    </location>
</feature>
<dbReference type="PROSITE" id="PS51194">
    <property type="entry name" value="HELICASE_CTER"/>
    <property type="match status" value="1"/>
</dbReference>
<dbReference type="EMBL" id="BEZZ01001122">
    <property type="protein sequence ID" value="GCC38149.1"/>
    <property type="molecule type" value="Genomic_DNA"/>
</dbReference>
<dbReference type="SUPFAM" id="SSF52540">
    <property type="entry name" value="P-loop containing nucleoside triphosphate hydrolases"/>
    <property type="match status" value="2"/>
</dbReference>
<dbReference type="InterPro" id="IPR058052">
    <property type="entry name" value="DEXHc_ERCC6L2"/>
</dbReference>
<dbReference type="Gene3D" id="3.40.50.10810">
    <property type="entry name" value="Tandem AAA-ATPase domain"/>
    <property type="match status" value="1"/>
</dbReference>
<evidence type="ECO:0000313" key="9">
    <source>
        <dbReference type="Proteomes" id="UP000287033"/>
    </source>
</evidence>
<reference evidence="8 9" key="1">
    <citation type="journal article" date="2018" name="Nat. Ecol. Evol.">
        <title>Shark genomes provide insights into elasmobranch evolution and the origin of vertebrates.</title>
        <authorList>
            <person name="Hara Y"/>
            <person name="Yamaguchi K"/>
            <person name="Onimaru K"/>
            <person name="Kadota M"/>
            <person name="Koyanagi M"/>
            <person name="Keeley SD"/>
            <person name="Tatsumi K"/>
            <person name="Tanaka K"/>
            <person name="Motone F"/>
            <person name="Kageyama Y"/>
            <person name="Nozu R"/>
            <person name="Adachi N"/>
            <person name="Nishimura O"/>
            <person name="Nakagawa R"/>
            <person name="Tanegashima C"/>
            <person name="Kiyatake I"/>
            <person name="Matsumoto R"/>
            <person name="Murakumo K"/>
            <person name="Nishida K"/>
            <person name="Terakita A"/>
            <person name="Kuratani S"/>
            <person name="Sato K"/>
            <person name="Hyodo S Kuraku.S."/>
        </authorList>
    </citation>
    <scope>NUCLEOTIDE SEQUENCE [LARGE SCALE GENOMIC DNA]</scope>
</reference>
<evidence type="ECO:0000259" key="7">
    <source>
        <dbReference type="PROSITE" id="PS51194"/>
    </source>
</evidence>
<proteinExistence type="predicted"/>
<feature type="region of interest" description="Disordered" evidence="5">
    <location>
        <begin position="817"/>
        <end position="852"/>
    </location>
</feature>
<evidence type="ECO:0000259" key="6">
    <source>
        <dbReference type="PROSITE" id="PS51192"/>
    </source>
</evidence>
<evidence type="ECO:0000256" key="5">
    <source>
        <dbReference type="SAM" id="MobiDB-lite"/>
    </source>
</evidence>
<evidence type="ECO:0000256" key="4">
    <source>
        <dbReference type="ARBA" id="ARBA00023242"/>
    </source>
</evidence>
<dbReference type="OMA" id="PDSEPCH"/>
<keyword evidence="4" id="KW-0539">Nucleus</keyword>
<dbReference type="STRING" id="137246.A0A401T669"/>
<accession>A0A401T669</accession>
<dbReference type="InterPro" id="IPR049730">
    <property type="entry name" value="SNF2/RAD54-like_C"/>
</dbReference>
<feature type="compositionally biased region" description="Basic residues" evidence="5">
    <location>
        <begin position="937"/>
        <end position="951"/>
    </location>
</feature>
<dbReference type="SMART" id="SM00490">
    <property type="entry name" value="HELICc"/>
    <property type="match status" value="1"/>
</dbReference>
<dbReference type="InterPro" id="IPR000330">
    <property type="entry name" value="SNF2_N"/>
</dbReference>
<dbReference type="InterPro" id="IPR038718">
    <property type="entry name" value="SNF2-like_sf"/>
</dbReference>
<feature type="region of interest" description="Disordered" evidence="5">
    <location>
        <begin position="921"/>
        <end position="957"/>
    </location>
</feature>
<feature type="domain" description="Helicase ATP-binding" evidence="6">
    <location>
        <begin position="137"/>
        <end position="322"/>
    </location>
</feature>
<dbReference type="Proteomes" id="UP000287033">
    <property type="component" value="Unassembled WGS sequence"/>
</dbReference>
<evidence type="ECO:0000313" key="8">
    <source>
        <dbReference type="EMBL" id="GCC38149.1"/>
    </source>
</evidence>
<dbReference type="GO" id="GO:0016787">
    <property type="term" value="F:hydrolase activity"/>
    <property type="evidence" value="ECO:0007669"/>
    <property type="project" value="UniProtKB-KW"/>
</dbReference>
<comment type="caution">
    <text evidence="8">The sequence shown here is derived from an EMBL/GenBank/DDBJ whole genome shotgun (WGS) entry which is preliminary data.</text>
</comment>
<dbReference type="GO" id="GO:0005524">
    <property type="term" value="F:ATP binding"/>
    <property type="evidence" value="ECO:0007669"/>
    <property type="project" value="InterPro"/>
</dbReference>
<dbReference type="GO" id="GO:0004386">
    <property type="term" value="F:helicase activity"/>
    <property type="evidence" value="ECO:0007669"/>
    <property type="project" value="UniProtKB-KW"/>
</dbReference>
<feature type="compositionally biased region" description="Low complexity" evidence="5">
    <location>
        <begin position="1405"/>
        <end position="1416"/>
    </location>
</feature>
<organism evidence="8 9">
    <name type="scientific">Chiloscyllium punctatum</name>
    <name type="common">Brownbanded bambooshark</name>
    <name type="synonym">Hemiscyllium punctatum</name>
    <dbReference type="NCBI Taxonomy" id="137246"/>
    <lineage>
        <taxon>Eukaryota</taxon>
        <taxon>Metazoa</taxon>
        <taxon>Chordata</taxon>
        <taxon>Craniata</taxon>
        <taxon>Vertebrata</taxon>
        <taxon>Chondrichthyes</taxon>
        <taxon>Elasmobranchii</taxon>
        <taxon>Galeomorphii</taxon>
        <taxon>Galeoidea</taxon>
        <taxon>Orectolobiformes</taxon>
        <taxon>Hemiscylliidae</taxon>
        <taxon>Chiloscyllium</taxon>
    </lineage>
</organism>
<protein>
    <recommendedName>
        <fullName evidence="10">DNA excision repair protein ERCC-6-like 2</fullName>
    </recommendedName>
</protein>
<dbReference type="InterPro" id="IPR057931">
    <property type="entry name" value="RHH_ERCC6L2"/>
</dbReference>
<dbReference type="GO" id="GO:0005634">
    <property type="term" value="C:nucleus"/>
    <property type="evidence" value="ECO:0007669"/>
    <property type="project" value="UniProtKB-SubCell"/>
</dbReference>
<feature type="region of interest" description="Disordered" evidence="5">
    <location>
        <begin position="1008"/>
        <end position="1070"/>
    </location>
</feature>
<feature type="domain" description="Helicase C-terminal" evidence="7">
    <location>
        <begin position="514"/>
        <end position="671"/>
    </location>
</feature>
<keyword evidence="2" id="KW-0378">Hydrolase</keyword>
<dbReference type="SMART" id="SM00487">
    <property type="entry name" value="DEXDc"/>
    <property type="match status" value="1"/>
</dbReference>
<feature type="region of interest" description="Disordered" evidence="5">
    <location>
        <begin position="1403"/>
        <end position="1451"/>
    </location>
</feature>
<keyword evidence="9" id="KW-1185">Reference proteome</keyword>